<evidence type="ECO:0000259" key="11">
    <source>
        <dbReference type="Pfam" id="PF01370"/>
    </source>
</evidence>
<feature type="domain" description="Vitamin K epoxide reductase" evidence="13">
    <location>
        <begin position="519"/>
        <end position="652"/>
    </location>
</feature>
<dbReference type="InterPro" id="IPR050177">
    <property type="entry name" value="Lipid_A_modif_metabolic_enz"/>
</dbReference>
<keyword evidence="3 10" id="KW-0812">Transmembrane</keyword>
<dbReference type="Gene3D" id="1.20.1440.130">
    <property type="entry name" value="VKOR domain"/>
    <property type="match status" value="1"/>
</dbReference>
<evidence type="ECO:0000259" key="13">
    <source>
        <dbReference type="Pfam" id="PF07884"/>
    </source>
</evidence>
<comment type="similarity">
    <text evidence="2">Belongs to the VKOR family.</text>
</comment>
<proteinExistence type="inferred from homology"/>
<evidence type="ECO:0000256" key="1">
    <source>
        <dbReference type="ARBA" id="ARBA00004141"/>
    </source>
</evidence>
<evidence type="ECO:0000256" key="9">
    <source>
        <dbReference type="ARBA" id="ARBA00023284"/>
    </source>
</evidence>
<dbReference type="Gene3D" id="3.40.50.720">
    <property type="entry name" value="NAD(P)-binding Rossmann-like Domain"/>
    <property type="match status" value="1"/>
</dbReference>
<gene>
    <name evidence="14" type="ORF">H2509_10470</name>
</gene>
<feature type="transmembrane region" description="Helical" evidence="10">
    <location>
        <begin position="469"/>
        <end position="489"/>
    </location>
</feature>
<accession>A0A839AEJ4</accession>
<dbReference type="GO" id="GO:0016491">
    <property type="term" value="F:oxidoreductase activity"/>
    <property type="evidence" value="ECO:0007669"/>
    <property type="project" value="UniProtKB-KW"/>
</dbReference>
<dbReference type="InterPro" id="IPR038354">
    <property type="entry name" value="VKOR_sf"/>
</dbReference>
<dbReference type="Proteomes" id="UP000541109">
    <property type="component" value="Unassembled WGS sequence"/>
</dbReference>
<feature type="transmembrane region" description="Helical" evidence="10">
    <location>
        <begin position="737"/>
        <end position="755"/>
    </location>
</feature>
<keyword evidence="5 10" id="KW-1133">Transmembrane helix</keyword>
<evidence type="ECO:0000313" key="14">
    <source>
        <dbReference type="EMBL" id="MBA5777546.1"/>
    </source>
</evidence>
<evidence type="ECO:0000313" key="15">
    <source>
        <dbReference type="Proteomes" id="UP000541109"/>
    </source>
</evidence>
<feature type="transmembrane region" description="Helical" evidence="10">
    <location>
        <begin position="416"/>
        <end position="438"/>
    </location>
</feature>
<dbReference type="AlphaFoldDB" id="A0A839AEJ4"/>
<evidence type="ECO:0000259" key="12">
    <source>
        <dbReference type="Pfam" id="PF03779"/>
    </source>
</evidence>
<organism evidence="14 15">
    <name type="scientific">Stappia albiluteola</name>
    <dbReference type="NCBI Taxonomy" id="2758565"/>
    <lineage>
        <taxon>Bacteria</taxon>
        <taxon>Pseudomonadati</taxon>
        <taxon>Pseudomonadota</taxon>
        <taxon>Alphaproteobacteria</taxon>
        <taxon>Hyphomicrobiales</taxon>
        <taxon>Stappiaceae</taxon>
        <taxon>Stappia</taxon>
    </lineage>
</organism>
<dbReference type="CDD" id="cd12919">
    <property type="entry name" value="VKOR_2"/>
    <property type="match status" value="1"/>
</dbReference>
<feature type="transmembrane region" description="Helical" evidence="10">
    <location>
        <begin position="520"/>
        <end position="540"/>
    </location>
</feature>
<protein>
    <submittedName>
        <fullName evidence="14">NAD-dependent epimerase/dehydratase family protein</fullName>
    </submittedName>
</protein>
<evidence type="ECO:0000256" key="7">
    <source>
        <dbReference type="ARBA" id="ARBA00023136"/>
    </source>
</evidence>
<dbReference type="InterPro" id="IPR012932">
    <property type="entry name" value="VKOR"/>
</dbReference>
<feature type="transmembrane region" description="Helical" evidence="10">
    <location>
        <begin position="385"/>
        <end position="404"/>
    </location>
</feature>
<dbReference type="Pfam" id="PF07884">
    <property type="entry name" value="VKOR"/>
    <property type="match status" value="1"/>
</dbReference>
<keyword evidence="9" id="KW-0676">Redox-active center</keyword>
<dbReference type="Pfam" id="PF01370">
    <property type="entry name" value="Epimerase"/>
    <property type="match status" value="1"/>
</dbReference>
<dbReference type="EMBL" id="JACFXV010000053">
    <property type="protein sequence ID" value="MBA5777546.1"/>
    <property type="molecule type" value="Genomic_DNA"/>
</dbReference>
<name>A0A839AEJ4_9HYPH</name>
<keyword evidence="6" id="KW-0560">Oxidoreductase</keyword>
<dbReference type="InterPro" id="IPR005530">
    <property type="entry name" value="SPW"/>
</dbReference>
<comment type="caution">
    <text evidence="14">The sequence shown here is derived from an EMBL/GenBank/DDBJ whole genome shotgun (WGS) entry which is preliminary data.</text>
</comment>
<dbReference type="Pfam" id="PF03779">
    <property type="entry name" value="SPW"/>
    <property type="match status" value="1"/>
</dbReference>
<feature type="transmembrane region" description="Helical" evidence="10">
    <location>
        <begin position="604"/>
        <end position="623"/>
    </location>
</feature>
<evidence type="ECO:0000256" key="2">
    <source>
        <dbReference type="ARBA" id="ARBA00006214"/>
    </source>
</evidence>
<sequence>METKTQKPLVVVTGASGSIGRSLCEALSPDYRVVGLDLTSQGTPFPCHEFDLANRDSVEFALRRIADDFGDTIASCIHLAAYFDFTGEDNPLYEKVNVEGTRNLLRALQEFDVGQFVYSSTMLVHAPGKPGNVIAEDDPIDPQWAYPASKAATEEVIRKERGDIPTIVLRLAGLYDAETSVPTLSHQIARIYERKFKSHLFAGDPLAGQAMIHRDDLVAAFKAAVDRRQRLPEYTAVLAGEPFVMGFGELQDRLGELIHGEKEWRTFRLPEALAKAGAWIEEKSEPVVPDDFDYSEKPFIRPFMIDMASDHYALDISRAGKLLGWSPAHSLREELPAMVENLKSDPYKWYRRNGITPPHWLSIAEETVDDPDRMRELYLRNYQRGHLNAIWAHWFNLAMAAWLITSPPLLGYQSGWMVLSDVVSGLLLALFAFASLSVRFAWARWACAAIGCWVMTAPLVFWAPVATAYLNGTLVGALIVGFAVLVPPYPGIAAVAERTGPVIPPGWDFSPSSWFQRLPVIILALVGLFVSRYLAAYQLGYIDDVWDPFFPGTAPGENGTEQIITSAVSRAWPVPDAGIGALTYMLEVLVGVVGSAHRWRSMPWLVMLFGLMIVPLGAISIFFIVIQPVIIGTYCTLCLIAAAAMLAQIPYSLDEMVACGVFLARRRAAGKPALKIFFTGDTDVTKRVERDDFSRPPAEIVHEMLTAGVSVPWNIAVSLLIGIGLMLMPLAPITTDLANAVHIAGALVISISVTAMAEVARVVRFLNLAVGGLLVLVPFAIDTNVSGLLVTIGAGISLMALSVRRGPVRYRYGSWDRYII</sequence>
<feature type="transmembrane region" description="Helical" evidence="10">
    <location>
        <begin position="629"/>
        <end position="647"/>
    </location>
</feature>
<evidence type="ECO:0000256" key="3">
    <source>
        <dbReference type="ARBA" id="ARBA00022692"/>
    </source>
</evidence>
<dbReference type="GO" id="GO:0016020">
    <property type="term" value="C:membrane"/>
    <property type="evidence" value="ECO:0007669"/>
    <property type="project" value="UniProtKB-SubCell"/>
</dbReference>
<evidence type="ECO:0000256" key="8">
    <source>
        <dbReference type="ARBA" id="ARBA00023157"/>
    </source>
</evidence>
<feature type="domain" description="NAD-dependent epimerase/dehydratase" evidence="11">
    <location>
        <begin position="10"/>
        <end position="234"/>
    </location>
</feature>
<dbReference type="PANTHER" id="PTHR43245">
    <property type="entry name" value="BIFUNCTIONAL POLYMYXIN RESISTANCE PROTEIN ARNA"/>
    <property type="match status" value="1"/>
</dbReference>
<evidence type="ECO:0000256" key="5">
    <source>
        <dbReference type="ARBA" id="ARBA00022989"/>
    </source>
</evidence>
<feature type="transmembrane region" description="Helical" evidence="10">
    <location>
        <begin position="762"/>
        <end position="781"/>
    </location>
</feature>
<keyword evidence="15" id="KW-1185">Reference proteome</keyword>
<evidence type="ECO:0000256" key="10">
    <source>
        <dbReference type="SAM" id="Phobius"/>
    </source>
</evidence>
<comment type="subcellular location">
    <subcellularLocation>
        <location evidence="1">Membrane</location>
        <topology evidence="1">Multi-pass membrane protein</topology>
    </subcellularLocation>
</comment>
<feature type="transmembrane region" description="Helical" evidence="10">
    <location>
        <begin position="711"/>
        <end position="731"/>
    </location>
</feature>
<dbReference type="InterPro" id="IPR001509">
    <property type="entry name" value="Epimerase_deHydtase"/>
</dbReference>
<feature type="transmembrane region" description="Helical" evidence="10">
    <location>
        <begin position="787"/>
        <end position="803"/>
    </location>
</feature>
<dbReference type="InterPro" id="IPR036291">
    <property type="entry name" value="NAD(P)-bd_dom_sf"/>
</dbReference>
<reference evidence="14 15" key="1">
    <citation type="submission" date="2020-07" db="EMBL/GenBank/DDBJ databases">
        <title>Stappia sp., F7233, whole genome shotgun sequencing project.</title>
        <authorList>
            <person name="Jiang S."/>
            <person name="Liu Z.W."/>
            <person name="Du Z.J."/>
        </authorList>
    </citation>
    <scope>NUCLEOTIDE SEQUENCE [LARGE SCALE GENOMIC DNA]</scope>
    <source>
        <strain evidence="14 15">F7233</strain>
    </source>
</reference>
<dbReference type="RefSeq" id="WP_182164983.1">
    <property type="nucleotide sequence ID" value="NZ_JACFXV010000053.1"/>
</dbReference>
<evidence type="ECO:0000256" key="4">
    <source>
        <dbReference type="ARBA" id="ARBA00022719"/>
    </source>
</evidence>
<feature type="domain" description="SPW repeat-containing integral membrane" evidence="12">
    <location>
        <begin position="391"/>
        <end position="483"/>
    </location>
</feature>
<keyword evidence="8" id="KW-1015">Disulfide bond</keyword>
<keyword evidence="7 10" id="KW-0472">Membrane</keyword>
<evidence type="ECO:0000256" key="6">
    <source>
        <dbReference type="ARBA" id="ARBA00023002"/>
    </source>
</evidence>
<keyword evidence="4" id="KW-0874">Quinone</keyword>
<dbReference type="GO" id="GO:0048038">
    <property type="term" value="F:quinone binding"/>
    <property type="evidence" value="ECO:0007669"/>
    <property type="project" value="UniProtKB-KW"/>
</dbReference>
<dbReference type="SUPFAM" id="SSF51735">
    <property type="entry name" value="NAD(P)-binding Rossmann-fold domains"/>
    <property type="match status" value="1"/>
</dbReference>